<evidence type="ECO:0000256" key="2">
    <source>
        <dbReference type="ARBA" id="ARBA00023015"/>
    </source>
</evidence>
<feature type="domain" description="HTH lysR-type" evidence="6">
    <location>
        <begin position="15"/>
        <end position="72"/>
    </location>
</feature>
<sequence>MHIFDRFVLVYVWQMDIRQLRYFTAIFEQRNLSHAASLCGVAQSALSHHLGQLESELGVALFRRQARGMEPTAAGVRLHDHAKRLLRDLALAEQDLKSHRDEVAGEVVLGLSFSAIEGVAVPLMRAMIAEYPKVRLSLFESLSMTAFENLLGGAVDLALAYNPPVDQRVTALPLLEEELFCIGHADLIGDSGAPISFEDFAALPQILLHLGLAARAQIDRPALLQQLRGSAIMELNSVNALRKALVEGIGCVIAPRITVRDLLRTGVLQERPIGGPTLTRRLMLLRLAGRPPTILIEATQALLRRLIRAEVESGAWHARLIDA</sequence>
<dbReference type="GO" id="GO:2000142">
    <property type="term" value="P:regulation of DNA-templated transcription initiation"/>
    <property type="evidence" value="ECO:0007669"/>
    <property type="project" value="TreeGrafter"/>
</dbReference>
<evidence type="ECO:0000259" key="6">
    <source>
        <dbReference type="PROSITE" id="PS50931"/>
    </source>
</evidence>
<keyword evidence="2" id="KW-0805">Transcription regulation</keyword>
<dbReference type="InterPro" id="IPR036390">
    <property type="entry name" value="WH_DNA-bd_sf"/>
</dbReference>
<dbReference type="Pfam" id="PF03466">
    <property type="entry name" value="LysR_substrate"/>
    <property type="match status" value="1"/>
</dbReference>
<gene>
    <name evidence="7" type="primary">cynR_1</name>
    <name evidence="7" type="ORF">OCH7691_01204</name>
</gene>
<reference evidence="7 8" key="1">
    <citation type="submission" date="2017-03" db="EMBL/GenBank/DDBJ databases">
        <authorList>
            <person name="Afonso C.L."/>
            <person name="Miller P.J."/>
            <person name="Scott M.A."/>
            <person name="Spackman E."/>
            <person name="Goraichik I."/>
            <person name="Dimitrov K.M."/>
            <person name="Suarez D.L."/>
            <person name="Swayne D.E."/>
        </authorList>
    </citation>
    <scope>NUCLEOTIDE SEQUENCE [LARGE SCALE GENOMIC DNA]</scope>
    <source>
        <strain evidence="7 8">CECT 7691</strain>
    </source>
</reference>
<proteinExistence type="inferred from homology"/>
<dbReference type="Gene3D" id="3.40.190.290">
    <property type="match status" value="1"/>
</dbReference>
<dbReference type="PANTHER" id="PTHR30293">
    <property type="entry name" value="TRANSCRIPTIONAL REGULATORY PROTEIN NAC-RELATED"/>
    <property type="match status" value="1"/>
</dbReference>
<dbReference type="GO" id="GO:0003677">
    <property type="term" value="F:DNA binding"/>
    <property type="evidence" value="ECO:0007669"/>
    <property type="project" value="UniProtKB-KW"/>
</dbReference>
<comment type="similarity">
    <text evidence="1">Belongs to the LysR transcriptional regulatory family.</text>
</comment>
<keyword evidence="4" id="KW-0010">Activator</keyword>
<evidence type="ECO:0000313" key="8">
    <source>
        <dbReference type="Proteomes" id="UP000193200"/>
    </source>
</evidence>
<keyword evidence="8" id="KW-1185">Reference proteome</keyword>
<dbReference type="AlphaFoldDB" id="A0A1Y5S628"/>
<keyword evidence="3" id="KW-0238">DNA-binding</keyword>
<dbReference type="InterPro" id="IPR036388">
    <property type="entry name" value="WH-like_DNA-bd_sf"/>
</dbReference>
<dbReference type="SUPFAM" id="SSF46785">
    <property type="entry name" value="Winged helix' DNA-binding domain"/>
    <property type="match status" value="1"/>
</dbReference>
<evidence type="ECO:0000256" key="3">
    <source>
        <dbReference type="ARBA" id="ARBA00023125"/>
    </source>
</evidence>
<evidence type="ECO:0000256" key="4">
    <source>
        <dbReference type="ARBA" id="ARBA00023159"/>
    </source>
</evidence>
<accession>A0A1Y5S628</accession>
<dbReference type="Proteomes" id="UP000193200">
    <property type="component" value="Unassembled WGS sequence"/>
</dbReference>
<dbReference type="FunFam" id="1.10.10.10:FF:000001">
    <property type="entry name" value="LysR family transcriptional regulator"/>
    <property type="match status" value="1"/>
</dbReference>
<protein>
    <submittedName>
        <fullName evidence="7">HTH-type transcriptional regulator CynR</fullName>
    </submittedName>
</protein>
<dbReference type="EMBL" id="FWFR01000001">
    <property type="protein sequence ID" value="SLN32466.1"/>
    <property type="molecule type" value="Genomic_DNA"/>
</dbReference>
<organism evidence="7 8">
    <name type="scientific">Oceanibacterium hippocampi</name>
    <dbReference type="NCBI Taxonomy" id="745714"/>
    <lineage>
        <taxon>Bacteria</taxon>
        <taxon>Pseudomonadati</taxon>
        <taxon>Pseudomonadota</taxon>
        <taxon>Alphaproteobacteria</taxon>
        <taxon>Sneathiellales</taxon>
        <taxon>Sneathiellaceae</taxon>
        <taxon>Oceanibacterium</taxon>
    </lineage>
</organism>
<dbReference type="InterPro" id="IPR005119">
    <property type="entry name" value="LysR_subst-bd"/>
</dbReference>
<dbReference type="FunCoup" id="A0A1Y5S628">
    <property type="interactions" value="172"/>
</dbReference>
<dbReference type="OrthoDB" id="8479357at2"/>
<dbReference type="PANTHER" id="PTHR30293:SF0">
    <property type="entry name" value="NITROGEN ASSIMILATION REGULATORY PROTEIN NAC"/>
    <property type="match status" value="1"/>
</dbReference>
<dbReference type="Pfam" id="PF00126">
    <property type="entry name" value="HTH_1"/>
    <property type="match status" value="1"/>
</dbReference>
<dbReference type="InParanoid" id="A0A1Y5S628"/>
<dbReference type="PROSITE" id="PS50931">
    <property type="entry name" value="HTH_LYSR"/>
    <property type="match status" value="1"/>
</dbReference>
<evidence type="ECO:0000313" key="7">
    <source>
        <dbReference type="EMBL" id="SLN32466.1"/>
    </source>
</evidence>
<dbReference type="GO" id="GO:0003700">
    <property type="term" value="F:DNA-binding transcription factor activity"/>
    <property type="evidence" value="ECO:0007669"/>
    <property type="project" value="InterPro"/>
</dbReference>
<name>A0A1Y5S628_9PROT</name>
<dbReference type="Gene3D" id="1.10.10.10">
    <property type="entry name" value="Winged helix-like DNA-binding domain superfamily/Winged helix DNA-binding domain"/>
    <property type="match status" value="1"/>
</dbReference>
<dbReference type="InterPro" id="IPR000847">
    <property type="entry name" value="LysR_HTH_N"/>
</dbReference>
<dbReference type="SUPFAM" id="SSF53850">
    <property type="entry name" value="Periplasmic binding protein-like II"/>
    <property type="match status" value="1"/>
</dbReference>
<keyword evidence="5" id="KW-0804">Transcription</keyword>
<dbReference type="PRINTS" id="PR00039">
    <property type="entry name" value="HTHLYSR"/>
</dbReference>
<evidence type="ECO:0000256" key="5">
    <source>
        <dbReference type="ARBA" id="ARBA00023163"/>
    </source>
</evidence>
<evidence type="ECO:0000256" key="1">
    <source>
        <dbReference type="ARBA" id="ARBA00009437"/>
    </source>
</evidence>